<protein>
    <submittedName>
        <fullName evidence="1">Uncharacterized protein</fullName>
    </submittedName>
</protein>
<name>A0A2S2DZ79_9ALTE</name>
<evidence type="ECO:0000313" key="2">
    <source>
        <dbReference type="Proteomes" id="UP000245728"/>
    </source>
</evidence>
<sequence length="58" mass="6968">MVRARNHFRLEREATDAELDVQLGRAYHRLESIYCADDYLLARYDDIVNRRPGVQFLR</sequence>
<proteinExistence type="predicted"/>
<accession>A0A2S2DZ79</accession>
<dbReference type="AlphaFoldDB" id="A0A2S2DZ79"/>
<evidence type="ECO:0000313" key="1">
    <source>
        <dbReference type="EMBL" id="AWL10686.1"/>
    </source>
</evidence>
<organism evidence="1 2">
    <name type="scientific">Saliniradius amylolyticus</name>
    <dbReference type="NCBI Taxonomy" id="2183582"/>
    <lineage>
        <taxon>Bacteria</taxon>
        <taxon>Pseudomonadati</taxon>
        <taxon>Pseudomonadota</taxon>
        <taxon>Gammaproteobacteria</taxon>
        <taxon>Alteromonadales</taxon>
        <taxon>Alteromonadaceae</taxon>
        <taxon>Saliniradius</taxon>
    </lineage>
</organism>
<dbReference type="KEGG" id="salh:HMF8227_00178"/>
<reference evidence="1 2" key="1">
    <citation type="submission" date="2018-05" db="EMBL/GenBank/DDBJ databases">
        <title>Salinimonas sp. HMF8227 Genome sequencing and assembly.</title>
        <authorList>
            <person name="Kang H."/>
            <person name="Kang J."/>
            <person name="Cha I."/>
            <person name="Kim H."/>
            <person name="Joh K."/>
        </authorList>
    </citation>
    <scope>NUCLEOTIDE SEQUENCE [LARGE SCALE GENOMIC DNA]</scope>
    <source>
        <strain evidence="1 2">HMF8227</strain>
    </source>
</reference>
<gene>
    <name evidence="1" type="ORF">HMF8227_00178</name>
</gene>
<dbReference type="EMBL" id="CP029347">
    <property type="protein sequence ID" value="AWL10686.1"/>
    <property type="molecule type" value="Genomic_DNA"/>
</dbReference>
<keyword evidence="2" id="KW-1185">Reference proteome</keyword>
<dbReference type="Proteomes" id="UP000245728">
    <property type="component" value="Chromosome"/>
</dbReference>